<name>A0ABV1BUZ6_9FIRM</name>
<dbReference type="Proteomes" id="UP001442364">
    <property type="component" value="Unassembled WGS sequence"/>
</dbReference>
<gene>
    <name evidence="3" type="ORF">WMO14_03135</name>
</gene>
<feature type="transmembrane region" description="Helical" evidence="1">
    <location>
        <begin position="59"/>
        <end position="78"/>
    </location>
</feature>
<reference evidence="3 4" key="1">
    <citation type="submission" date="2024-03" db="EMBL/GenBank/DDBJ databases">
        <title>Human intestinal bacterial collection.</title>
        <authorList>
            <person name="Pauvert C."/>
            <person name="Hitch T.C.A."/>
            <person name="Clavel T."/>
        </authorList>
    </citation>
    <scope>NUCLEOTIDE SEQUENCE [LARGE SCALE GENOMIC DNA]</scope>
    <source>
        <strain evidence="3 4">CLA-AA-H255</strain>
    </source>
</reference>
<dbReference type="EMBL" id="JBBMER010000002">
    <property type="protein sequence ID" value="MEQ2378880.1"/>
    <property type="molecule type" value="Genomic_DNA"/>
</dbReference>
<proteinExistence type="predicted"/>
<sequence length="250" mass="28673">MKCNNCGAPLQLDQKFCPNCGSPNEQGLKHANDMENYNKKFNRTRSKVISNSKWFVKNITPIAVVMLSAIVLAAALIANNSMFGYRVTERDNKRYNKTHNDEIQVQLKELLDNEDYGTLYELYNSADRLIMTDDNKYGWSSFYTVVYDYLEIRKAICGVKEADDSSSSYSWDDNLNRAARAVVDLEDTMNRVLSYDTGKSKESISYIENVYNKAHLFIKAYCDFTDEDIAGLPDMNQTEVITLLTRRLYG</sequence>
<keyword evidence="1" id="KW-0812">Transmembrane</keyword>
<keyword evidence="1" id="KW-1133">Transmembrane helix</keyword>
<comment type="caution">
    <text evidence="3">The sequence shown here is derived from an EMBL/GenBank/DDBJ whole genome shotgun (WGS) entry which is preliminary data.</text>
</comment>
<keyword evidence="1" id="KW-0472">Membrane</keyword>
<dbReference type="Pfam" id="PF13240">
    <property type="entry name" value="Zn_Ribbon_1"/>
    <property type="match status" value="1"/>
</dbReference>
<evidence type="ECO:0000313" key="4">
    <source>
        <dbReference type="Proteomes" id="UP001442364"/>
    </source>
</evidence>
<protein>
    <submittedName>
        <fullName evidence="3">Zinc ribbon domain-containing protein</fullName>
    </submittedName>
</protein>
<organism evidence="3 4">
    <name type="scientific">[Lactobacillus] rogosae</name>
    <dbReference type="NCBI Taxonomy" id="706562"/>
    <lineage>
        <taxon>Bacteria</taxon>
        <taxon>Bacillati</taxon>
        <taxon>Bacillota</taxon>
        <taxon>Clostridia</taxon>
        <taxon>Lachnospirales</taxon>
        <taxon>Lachnospiraceae</taxon>
        <taxon>Lachnospira</taxon>
    </lineage>
</organism>
<evidence type="ECO:0000256" key="1">
    <source>
        <dbReference type="SAM" id="Phobius"/>
    </source>
</evidence>
<dbReference type="RefSeq" id="WP_349153251.1">
    <property type="nucleotide sequence ID" value="NZ_JBBMER010000002.1"/>
</dbReference>
<feature type="domain" description="Zinc-ribbon" evidence="2">
    <location>
        <begin position="2"/>
        <end position="23"/>
    </location>
</feature>
<evidence type="ECO:0000259" key="2">
    <source>
        <dbReference type="Pfam" id="PF13240"/>
    </source>
</evidence>
<evidence type="ECO:0000313" key="3">
    <source>
        <dbReference type="EMBL" id="MEQ2378880.1"/>
    </source>
</evidence>
<dbReference type="InterPro" id="IPR026870">
    <property type="entry name" value="Zinc_ribbon_dom"/>
</dbReference>
<accession>A0ABV1BUZ6</accession>
<keyword evidence="4" id="KW-1185">Reference proteome</keyword>